<feature type="region of interest" description="Disordered" evidence="1">
    <location>
        <begin position="1"/>
        <end position="57"/>
    </location>
</feature>
<comment type="caution">
    <text evidence="3">The sequence shown here is derived from an EMBL/GenBank/DDBJ whole genome shotgun (WGS) entry which is preliminary data.</text>
</comment>
<accession>A0ABW5QQ92</accession>
<dbReference type="Proteomes" id="UP001597521">
    <property type="component" value="Unassembled WGS sequence"/>
</dbReference>
<name>A0ABW5QQ92_9HYPH</name>
<feature type="compositionally biased region" description="Pro residues" evidence="1">
    <location>
        <begin position="43"/>
        <end position="57"/>
    </location>
</feature>
<dbReference type="EMBL" id="JBHUNP010000001">
    <property type="protein sequence ID" value="MFD2646189.1"/>
    <property type="molecule type" value="Genomic_DNA"/>
</dbReference>
<evidence type="ECO:0000313" key="4">
    <source>
        <dbReference type="Proteomes" id="UP001597521"/>
    </source>
</evidence>
<evidence type="ECO:0000256" key="1">
    <source>
        <dbReference type="SAM" id="MobiDB-lite"/>
    </source>
</evidence>
<proteinExistence type="predicted"/>
<reference evidence="3" key="1">
    <citation type="journal article" date="2014" name="Int. J. Syst. Evol. Microbiol.">
        <title>Complete genome of a new Firmicutes species belonging to the dominant human colonic microbiota ('Ruminococcus bicirculans') reveals two chromosomes and a selective capacity to utilize plant glucans.</title>
        <authorList>
            <consortium name="NISC Comparative Sequencing Program"/>
            <person name="Wegmann U."/>
            <person name="Louis P."/>
            <person name="Goesmann A."/>
            <person name="Henrissat B."/>
            <person name="Duncan S.H."/>
            <person name="Flint H.J."/>
        </authorList>
    </citation>
    <scope>NUCLEOTIDE SEQUENCE</scope>
    <source>
        <strain evidence="3">CCM 7427</strain>
    </source>
</reference>
<reference evidence="3" key="3">
    <citation type="submission" date="2024-09" db="EMBL/GenBank/DDBJ databases">
        <authorList>
            <person name="Sun Q."/>
            <person name="Mori K."/>
        </authorList>
    </citation>
    <scope>NUCLEOTIDE SEQUENCE</scope>
    <source>
        <strain evidence="3">CCM 7427</strain>
    </source>
</reference>
<reference evidence="4" key="2">
    <citation type="journal article" date="2019" name="Int. J. Syst. Evol. Microbiol.">
        <title>The Global Catalogue of Microorganisms (GCM) 10K type strain sequencing project: providing services to taxonomists for standard genome sequencing and annotation.</title>
        <authorList>
            <consortium name="The Broad Institute Genomics Platform"/>
            <consortium name="The Broad Institute Genome Sequencing Center for Infectious Disease"/>
            <person name="Wu L."/>
            <person name="Ma J."/>
        </authorList>
    </citation>
    <scope>NUCLEOTIDE SEQUENCE [LARGE SCALE GENOMIC DNA]</scope>
    <source>
        <strain evidence="4">CCM 7427</strain>
    </source>
</reference>
<feature type="compositionally biased region" description="Pro residues" evidence="1">
    <location>
        <begin position="1"/>
        <end position="26"/>
    </location>
</feature>
<dbReference type="EMBL" id="JBHUNP010000001">
    <property type="protein sequence ID" value="MFD2649873.1"/>
    <property type="molecule type" value="Genomic_DNA"/>
</dbReference>
<protein>
    <submittedName>
        <fullName evidence="3">Uncharacterized protein</fullName>
    </submittedName>
</protein>
<evidence type="ECO:0000313" key="3">
    <source>
        <dbReference type="EMBL" id="MFD2649873.1"/>
    </source>
</evidence>
<sequence length="57" mass="5984">MQFPPLEPTLPTDIPPPPPGDLPDPDLPGGDDPAEQPDYEPGPDLPDPAPEDIPPPV</sequence>
<keyword evidence="4" id="KW-1185">Reference proteome</keyword>
<evidence type="ECO:0000313" key="2">
    <source>
        <dbReference type="EMBL" id="MFD2646189.1"/>
    </source>
</evidence>
<dbReference type="RefSeq" id="WP_386830611.1">
    <property type="nucleotide sequence ID" value="NZ_JBHUNP010000001.1"/>
</dbReference>
<gene>
    <name evidence="2" type="ORF">ACFSX5_00085</name>
    <name evidence="3" type="ORF">ACFSX5_18985</name>
</gene>
<organism evidence="3 4">
    <name type="scientific">Devosia albogilva</name>
    <dbReference type="NCBI Taxonomy" id="429726"/>
    <lineage>
        <taxon>Bacteria</taxon>
        <taxon>Pseudomonadati</taxon>
        <taxon>Pseudomonadota</taxon>
        <taxon>Alphaproteobacteria</taxon>
        <taxon>Hyphomicrobiales</taxon>
        <taxon>Devosiaceae</taxon>
        <taxon>Devosia</taxon>
    </lineage>
</organism>